<name>A0A5B9MKD1_9BACT</name>
<gene>
    <name evidence="1" type="ORF">Mal15_58520</name>
</gene>
<evidence type="ECO:0000313" key="1">
    <source>
        <dbReference type="EMBL" id="QEG01773.1"/>
    </source>
</evidence>
<accession>A0A5B9MKD1</accession>
<dbReference type="KEGG" id="smam:Mal15_58520"/>
<proteinExistence type="predicted"/>
<keyword evidence="2" id="KW-1185">Reference proteome</keyword>
<dbReference type="EMBL" id="CP036264">
    <property type="protein sequence ID" value="QEG01773.1"/>
    <property type="molecule type" value="Genomic_DNA"/>
</dbReference>
<evidence type="ECO:0000313" key="2">
    <source>
        <dbReference type="Proteomes" id="UP000321353"/>
    </source>
</evidence>
<dbReference type="Proteomes" id="UP000321353">
    <property type="component" value="Chromosome"/>
</dbReference>
<protein>
    <submittedName>
        <fullName evidence="1">Uncharacterized protein</fullName>
    </submittedName>
</protein>
<organism evidence="1 2">
    <name type="scientific">Stieleria maiorica</name>
    <dbReference type="NCBI Taxonomy" id="2795974"/>
    <lineage>
        <taxon>Bacteria</taxon>
        <taxon>Pseudomonadati</taxon>
        <taxon>Planctomycetota</taxon>
        <taxon>Planctomycetia</taxon>
        <taxon>Pirellulales</taxon>
        <taxon>Pirellulaceae</taxon>
        <taxon>Stieleria</taxon>
    </lineage>
</organism>
<sequence>MSRRSVYCDKAGDQAVMQDCFTLKTFTERLSAKQFYDR</sequence>
<dbReference type="AlphaFoldDB" id="A0A5B9MKD1"/>
<reference evidence="1 2" key="1">
    <citation type="submission" date="2019-02" db="EMBL/GenBank/DDBJ databases">
        <title>Planctomycetal bacteria perform biofilm scaping via a novel small molecule.</title>
        <authorList>
            <person name="Jeske O."/>
            <person name="Boedeker C."/>
            <person name="Wiegand S."/>
            <person name="Breitling P."/>
            <person name="Kallscheuer N."/>
            <person name="Jogler M."/>
            <person name="Rohde M."/>
            <person name="Petersen J."/>
            <person name="Medema M.H."/>
            <person name="Surup F."/>
            <person name="Jogler C."/>
        </authorList>
    </citation>
    <scope>NUCLEOTIDE SEQUENCE [LARGE SCALE GENOMIC DNA]</scope>
    <source>
        <strain evidence="1 2">Mal15</strain>
    </source>
</reference>